<name>A0A9P6ZFY9_9AGAM</name>
<evidence type="ECO:0000313" key="5">
    <source>
        <dbReference type="Proteomes" id="UP000714275"/>
    </source>
</evidence>
<evidence type="ECO:0000259" key="2">
    <source>
        <dbReference type="Pfam" id="PF00346"/>
    </source>
</evidence>
<accession>A0A9P6ZFY9</accession>
<reference evidence="4" key="1">
    <citation type="journal article" date="2020" name="New Phytol.">
        <title>Comparative genomics reveals dynamic genome evolution in host specialist ectomycorrhizal fungi.</title>
        <authorList>
            <person name="Lofgren L.A."/>
            <person name="Nguyen N.H."/>
            <person name="Vilgalys R."/>
            <person name="Ruytinx J."/>
            <person name="Liao H.L."/>
            <person name="Branco S."/>
            <person name="Kuo A."/>
            <person name="LaButti K."/>
            <person name="Lipzen A."/>
            <person name="Andreopoulos W."/>
            <person name="Pangilinan J."/>
            <person name="Riley R."/>
            <person name="Hundley H."/>
            <person name="Na H."/>
            <person name="Barry K."/>
            <person name="Grigoriev I.V."/>
            <person name="Stajich J.E."/>
            <person name="Kennedy P.G."/>
        </authorList>
    </citation>
    <scope>NUCLEOTIDE SEQUENCE</scope>
    <source>
        <strain evidence="4">DOB743</strain>
    </source>
</reference>
<organism evidence="4 5">
    <name type="scientific">Suillus placidus</name>
    <dbReference type="NCBI Taxonomy" id="48579"/>
    <lineage>
        <taxon>Eukaryota</taxon>
        <taxon>Fungi</taxon>
        <taxon>Dikarya</taxon>
        <taxon>Basidiomycota</taxon>
        <taxon>Agaricomycotina</taxon>
        <taxon>Agaricomycetes</taxon>
        <taxon>Agaricomycetidae</taxon>
        <taxon>Boletales</taxon>
        <taxon>Suillineae</taxon>
        <taxon>Suillaceae</taxon>
        <taxon>Suillus</taxon>
    </lineage>
</organism>
<dbReference type="GO" id="GO:0005739">
    <property type="term" value="C:mitochondrion"/>
    <property type="evidence" value="ECO:0007669"/>
    <property type="project" value="GOC"/>
</dbReference>
<protein>
    <submittedName>
        <fullName evidence="4">NADH-quinone oxidoreductase</fullName>
    </submittedName>
</protein>
<dbReference type="GO" id="GO:0051287">
    <property type="term" value="F:NAD binding"/>
    <property type="evidence" value="ECO:0007669"/>
    <property type="project" value="InterPro"/>
</dbReference>
<comment type="similarity">
    <text evidence="1">Belongs to the complex I 49 kDa subunit family.</text>
</comment>
<comment type="caution">
    <text evidence="4">The sequence shown here is derived from an EMBL/GenBank/DDBJ whole genome shotgun (WGS) entry which is preliminary data.</text>
</comment>
<evidence type="ECO:0000256" key="1">
    <source>
        <dbReference type="ARBA" id="ARBA00005769"/>
    </source>
</evidence>
<dbReference type="InterPro" id="IPR029014">
    <property type="entry name" value="NiFe-Hase_large"/>
</dbReference>
<dbReference type="Proteomes" id="UP000714275">
    <property type="component" value="Unassembled WGS sequence"/>
</dbReference>
<gene>
    <name evidence="3" type="ORF">EV702DRAFT_1206110</name>
    <name evidence="4" type="ORF">EV702DRAFT_1215447</name>
</gene>
<evidence type="ECO:0000313" key="4">
    <source>
        <dbReference type="EMBL" id="KAG1764482.1"/>
    </source>
</evidence>
<dbReference type="GO" id="GO:0016651">
    <property type="term" value="F:oxidoreductase activity, acting on NAD(P)H"/>
    <property type="evidence" value="ECO:0007669"/>
    <property type="project" value="InterPro"/>
</dbReference>
<evidence type="ECO:0000313" key="3">
    <source>
        <dbReference type="EMBL" id="KAG1762801.1"/>
    </source>
</evidence>
<dbReference type="EMBL" id="JABBWD010000125">
    <property type="protein sequence ID" value="KAG1764482.1"/>
    <property type="molecule type" value="Genomic_DNA"/>
</dbReference>
<dbReference type="InterPro" id="IPR001135">
    <property type="entry name" value="NADH_Q_OxRdtase_suD"/>
</dbReference>
<dbReference type="EMBL" id="JABBWD010000204">
    <property type="protein sequence ID" value="KAG1762801.1"/>
    <property type="molecule type" value="Genomic_DNA"/>
</dbReference>
<dbReference type="OrthoDB" id="1009at2759"/>
<dbReference type="Pfam" id="PF00346">
    <property type="entry name" value="Complex1_49kDa"/>
    <property type="match status" value="1"/>
</dbReference>
<sequence>MASRGVMLRGSGISWDLRRVQPYDKQCDEVEVEFDVPVGKNGDCYDQYLCRVQEFRESLRIIHQCLNKMPTGVIKIDDNKLVPPPRASMKESVEALIHHFKATSSTQLHPTAADHSFS</sequence>
<dbReference type="GO" id="GO:0006120">
    <property type="term" value="P:mitochondrial electron transport, NADH to ubiquinone"/>
    <property type="evidence" value="ECO:0007669"/>
    <property type="project" value="TreeGrafter"/>
</dbReference>
<dbReference type="SUPFAM" id="SSF56762">
    <property type="entry name" value="HydB/Nqo4-like"/>
    <property type="match status" value="1"/>
</dbReference>
<dbReference type="GO" id="GO:0048038">
    <property type="term" value="F:quinone binding"/>
    <property type="evidence" value="ECO:0007669"/>
    <property type="project" value="InterPro"/>
</dbReference>
<dbReference type="AlphaFoldDB" id="A0A9P6ZFY9"/>
<dbReference type="InterPro" id="IPR022885">
    <property type="entry name" value="NDH1_su_D/H"/>
</dbReference>
<dbReference type="Gene3D" id="1.10.645.10">
    <property type="entry name" value="Cytochrome-c3 Hydrogenase, chain B"/>
    <property type="match status" value="1"/>
</dbReference>
<dbReference type="PANTHER" id="PTHR11993:SF10">
    <property type="entry name" value="NADH DEHYDROGENASE [UBIQUINONE] IRON-SULFUR PROTEIN 2, MITOCHONDRIAL"/>
    <property type="match status" value="1"/>
</dbReference>
<feature type="domain" description="NADH-quinone oxidoreductase subunit D" evidence="2">
    <location>
        <begin position="4"/>
        <end position="109"/>
    </location>
</feature>
<keyword evidence="5" id="KW-1185">Reference proteome</keyword>
<proteinExistence type="inferred from homology"/>
<dbReference type="PANTHER" id="PTHR11993">
    <property type="entry name" value="NADH-UBIQUINONE OXIDOREDUCTASE 49 KDA SUBUNIT"/>
    <property type="match status" value="1"/>
</dbReference>